<dbReference type="CDD" id="cd17303">
    <property type="entry name" value="PIPKc_PIP5K_yeast_like"/>
    <property type="match status" value="1"/>
</dbReference>
<keyword evidence="1 4" id="KW-0808">Transferase</keyword>
<dbReference type="EC" id="2.7.1.68" evidence="4"/>
<dbReference type="InterPro" id="IPR002498">
    <property type="entry name" value="PInositol-4-P-4/5-kinase_core"/>
</dbReference>
<organism evidence="4 5">
    <name type="scientific">Malassezia furfur</name>
    <name type="common">Pityriasis versicolor infection agent</name>
    <name type="synonym">Pityrosporum furfur</name>
    <dbReference type="NCBI Taxonomy" id="55194"/>
    <lineage>
        <taxon>Eukaryota</taxon>
        <taxon>Fungi</taxon>
        <taxon>Dikarya</taxon>
        <taxon>Basidiomycota</taxon>
        <taxon>Ustilaginomycotina</taxon>
        <taxon>Malasseziomycetes</taxon>
        <taxon>Malasseziales</taxon>
        <taxon>Malasseziaceae</taxon>
        <taxon>Malassezia</taxon>
    </lineage>
</organism>
<proteinExistence type="predicted"/>
<feature type="domain" description="PIPK" evidence="3">
    <location>
        <begin position="402"/>
        <end position="832"/>
    </location>
</feature>
<feature type="compositionally biased region" description="Polar residues" evidence="2">
    <location>
        <begin position="194"/>
        <end position="216"/>
    </location>
</feature>
<feature type="compositionally biased region" description="Polar residues" evidence="2">
    <location>
        <begin position="310"/>
        <end position="322"/>
    </location>
</feature>
<dbReference type="SUPFAM" id="SSF56104">
    <property type="entry name" value="SAICAR synthase-like"/>
    <property type="match status" value="1"/>
</dbReference>
<dbReference type="InterPro" id="IPR027483">
    <property type="entry name" value="PInositol-4-P-4/5-kinase_C_sf"/>
</dbReference>
<dbReference type="InterPro" id="IPR023610">
    <property type="entry name" value="PInositol-4/5-P-5/4-kinase"/>
</dbReference>
<evidence type="ECO:0000313" key="5">
    <source>
        <dbReference type="Proteomes" id="UP000818624"/>
    </source>
</evidence>
<dbReference type="Pfam" id="PF01504">
    <property type="entry name" value="PIP5K"/>
    <property type="match status" value="1"/>
</dbReference>
<evidence type="ECO:0000313" key="4">
    <source>
        <dbReference type="EMBL" id="WFD46527.1"/>
    </source>
</evidence>
<keyword evidence="5" id="KW-1185">Reference proteome</keyword>
<keyword evidence="1" id="KW-0418">Kinase</keyword>
<feature type="compositionally biased region" description="Low complexity" evidence="2">
    <location>
        <begin position="362"/>
        <end position="374"/>
    </location>
</feature>
<dbReference type="GO" id="GO:0016308">
    <property type="term" value="F:1-phosphatidylinositol-4-phosphate 5-kinase activity"/>
    <property type="evidence" value="ECO:0007669"/>
    <property type="project" value="UniProtKB-EC"/>
</dbReference>
<evidence type="ECO:0000259" key="3">
    <source>
        <dbReference type="PROSITE" id="PS51455"/>
    </source>
</evidence>
<protein>
    <submittedName>
        <fullName evidence="4">1-phosphatidylinositol-4-phosphate 5-kinase</fullName>
        <ecNumber evidence="4">2.7.1.68</ecNumber>
    </submittedName>
</protein>
<feature type="region of interest" description="Disordered" evidence="2">
    <location>
        <begin position="1"/>
        <end position="35"/>
    </location>
</feature>
<feature type="region of interest" description="Disordered" evidence="2">
    <location>
        <begin position="75"/>
        <end position="222"/>
    </location>
</feature>
<gene>
    <name evidence="4" type="primary">MSS4</name>
    <name evidence="4" type="ORF">GLX27_001163</name>
</gene>
<dbReference type="SMART" id="SM00330">
    <property type="entry name" value="PIPKc"/>
    <property type="match status" value="1"/>
</dbReference>
<feature type="compositionally biased region" description="Low complexity" evidence="2">
    <location>
        <begin position="283"/>
        <end position="295"/>
    </location>
</feature>
<evidence type="ECO:0000256" key="1">
    <source>
        <dbReference type="PROSITE-ProRule" id="PRU00781"/>
    </source>
</evidence>
<reference evidence="4 5" key="1">
    <citation type="journal article" date="2020" name="Elife">
        <title>Loss of centromere function drives karyotype evolution in closely related Malassezia species.</title>
        <authorList>
            <person name="Sankaranarayanan S.R."/>
            <person name="Ianiri G."/>
            <person name="Coelho M.A."/>
            <person name="Reza M.H."/>
            <person name="Thimmappa B.C."/>
            <person name="Ganguly P."/>
            <person name="Vadnala R.N."/>
            <person name="Sun S."/>
            <person name="Siddharthan R."/>
            <person name="Tellgren-Roth C."/>
            <person name="Dawson T.L."/>
            <person name="Heitman J."/>
            <person name="Sanyal K."/>
        </authorList>
    </citation>
    <scope>NUCLEOTIDE SEQUENCE [LARGE SCALE GENOMIC DNA]</scope>
    <source>
        <strain evidence="4">CBS14141</strain>
    </source>
</reference>
<keyword evidence="1" id="KW-0547">Nucleotide-binding</keyword>
<dbReference type="InterPro" id="IPR027484">
    <property type="entry name" value="PInositol-4-P-5-kinase_N"/>
</dbReference>
<feature type="region of interest" description="Disordered" evidence="2">
    <location>
        <begin position="672"/>
        <end position="692"/>
    </location>
</feature>
<dbReference type="Gene3D" id="3.30.810.10">
    <property type="entry name" value="2-Layer Sandwich"/>
    <property type="match status" value="1"/>
</dbReference>
<dbReference type="Gene3D" id="3.30.800.10">
    <property type="entry name" value="Phosphatidylinositol Phosphate Kinase II Beta"/>
    <property type="match status" value="1"/>
</dbReference>
<keyword evidence="1" id="KW-0067">ATP-binding</keyword>
<sequence length="842" mass="93573">MLAAVTPHGRGSVAGTHQVSSDAEAHPSRMPSYNSDALSAIRRALGAEEQVIRVSDSKTRETYDVMLSRTVPYASPYVGKTDTMPQPTAVTPRRRRAPRWIRSASVPYDNDAPESVPARPHTANPLDAQPSSEPPTPNSRGPQEWNRGEDMRRTYSARTGDDEARPPWVSAPWNDRSRAPDAEAVPPVPPLPSWATSSPSPSQLAPESPRSETPSNAAAPPLSLYIPSLGKAQGTQAAAEPAAPSVAPVPPASVARTGSLGISVDPASTAQATANGAPRVRLPADAPASRPAANAGTRYPPSGVAPRLNGATSWSSISTTGATEAAPTFDEEMAQNADLLRRTRRAKEQDAQRRVSMSRGTAAPASPRSPRSPRFSMAHHHHNAHPEEAHDQPRALVGNLIGEEHVNYVLMYHMLTGIRIGVSRCESRPRTPLTSADFSAKYKFTFDIVGNELSPSSNYDFKFKDYAPAVFRELRYHFHLDTADYLLSLTAKYILSELGSPGKSGSFFYFSRDYRFIIKTIRHNEQKFLMKILPSYYRHVRANPHTLLSQFYGLHRVKLQGGRKIHFVIMNNLFPPHRDIHEMYDLKGSLVKREQKSTKAHAVLKDVNWVKRGRYLELGPQKRELFEMQLRSDVALLQRLNIMDYSMLIGLHDLRIGNHDELQQSLQVFQPAPENEEEQGVSPITPEPALRRPSIVVNSAEEPGVYSATDAAVQSPTSAKEKPNANALRSALCHADPTALSEQTTTKLPNRMNERRHYYFYADEGGFRSTNEANEPTNVIYYLGVIDLFTQYNLVKRSEHVWKSVFYNARLISPVAPKAYGERFIRFLLSRPDKESDERRIP</sequence>
<feature type="region of interest" description="Disordered" evidence="2">
    <location>
        <begin position="344"/>
        <end position="392"/>
    </location>
</feature>
<feature type="region of interest" description="Disordered" evidence="2">
    <location>
        <begin position="270"/>
        <end position="330"/>
    </location>
</feature>
<evidence type="ECO:0000256" key="2">
    <source>
        <dbReference type="SAM" id="MobiDB-lite"/>
    </source>
</evidence>
<dbReference type="EMBL" id="CP046234">
    <property type="protein sequence ID" value="WFD46527.1"/>
    <property type="molecule type" value="Genomic_DNA"/>
</dbReference>
<feature type="compositionally biased region" description="Basic and acidic residues" evidence="2">
    <location>
        <begin position="146"/>
        <end position="165"/>
    </location>
</feature>
<dbReference type="PROSITE" id="PS51455">
    <property type="entry name" value="PIPK"/>
    <property type="match status" value="1"/>
</dbReference>
<accession>A0ABY8ELU3</accession>
<name>A0ABY8ELU3_MALFU</name>
<dbReference type="PANTHER" id="PTHR23086">
    <property type="entry name" value="PHOSPHATIDYLINOSITOL-4-PHOSPHATE 5-KINASE"/>
    <property type="match status" value="1"/>
</dbReference>
<dbReference type="PANTHER" id="PTHR23086:SF8">
    <property type="entry name" value="PHOSPHATIDYLINOSITOL 5-PHOSPHATE 4-KINASE, ISOFORM A"/>
    <property type="match status" value="1"/>
</dbReference>
<dbReference type="Proteomes" id="UP000818624">
    <property type="component" value="Chromosome 1"/>
</dbReference>